<reference evidence="4" key="1">
    <citation type="submission" date="2016-10" db="EMBL/GenBank/DDBJ databases">
        <authorList>
            <person name="Varghese N."/>
            <person name="Submissions S."/>
        </authorList>
    </citation>
    <scope>NUCLEOTIDE SEQUENCE [LARGE SCALE GENOMIC DNA]</scope>
    <source>
        <strain evidence="4">DSM 23920</strain>
    </source>
</reference>
<dbReference type="Pfam" id="PF03009">
    <property type="entry name" value="GDPD"/>
    <property type="match status" value="1"/>
</dbReference>
<keyword evidence="1" id="KW-0732">Signal</keyword>
<feature type="signal peptide" evidence="1">
    <location>
        <begin position="1"/>
        <end position="25"/>
    </location>
</feature>
<dbReference type="SUPFAM" id="SSF51695">
    <property type="entry name" value="PLC-like phosphodiesterases"/>
    <property type="match status" value="1"/>
</dbReference>
<proteinExistence type="predicted"/>
<dbReference type="PROSITE" id="PS50007">
    <property type="entry name" value="PIPLC_X_DOMAIN"/>
    <property type="match status" value="1"/>
</dbReference>
<evidence type="ECO:0000313" key="4">
    <source>
        <dbReference type="Proteomes" id="UP000199656"/>
    </source>
</evidence>
<dbReference type="AlphaFoldDB" id="A0A1H4A346"/>
<dbReference type="STRING" id="408074.SAMN05660909_01448"/>
<feature type="chain" id="PRO_5011696713" evidence="1">
    <location>
        <begin position="26"/>
        <end position="343"/>
    </location>
</feature>
<keyword evidence="4" id="KW-1185">Reference proteome</keyword>
<sequence length="343" mass="37838">MNNCKKIFLAAGISLVGLNSTQAQMAASPYLNDYTVPLNKKSAVISPVYNRNGQIAKAVLLEDPSGLFTISKGNLKLKKKTEIREGGTFAYPVKVQVDADTVSWLLVADQFIKNKVVAHRGAWKNHEGSQNSITSLKDAIRIGCEGSEFDVWLSSDGHPVISHDPSIGGKKVETTTLAELQAVQLKNGDRVPTLEEYIATAMEQPKTRLVLELKPSATGRGEELATKCVQTVQAKKAQAWMFYISFDYNICKKVKELDPAAKIAYLNGDKTPEQLKADGIWGLDYNQNEFTKKPELIKDAKKSGITVNVWTVNTASLMDDFLKQGADYITTDEPEILLEKVKK</sequence>
<dbReference type="EMBL" id="FNRL01000005">
    <property type="protein sequence ID" value="SEA30469.1"/>
    <property type="molecule type" value="Genomic_DNA"/>
</dbReference>
<dbReference type="Gene3D" id="3.20.20.190">
    <property type="entry name" value="Phosphatidylinositol (PI) phosphodiesterase"/>
    <property type="match status" value="1"/>
</dbReference>
<protein>
    <submittedName>
        <fullName evidence="3">Glycerophosphoryl diester phosphodiesterase family protein</fullName>
    </submittedName>
</protein>
<dbReference type="InterPro" id="IPR030395">
    <property type="entry name" value="GP_PDE_dom"/>
</dbReference>
<dbReference type="GO" id="GO:0008081">
    <property type="term" value="F:phosphoric diester hydrolase activity"/>
    <property type="evidence" value="ECO:0007669"/>
    <property type="project" value="InterPro"/>
</dbReference>
<evidence type="ECO:0000313" key="3">
    <source>
        <dbReference type="EMBL" id="SEA30469.1"/>
    </source>
</evidence>
<name>A0A1H4A346_9BACT</name>
<accession>A0A1H4A346</accession>
<dbReference type="PROSITE" id="PS51704">
    <property type="entry name" value="GP_PDE"/>
    <property type="match status" value="1"/>
</dbReference>
<dbReference type="GO" id="GO:0006629">
    <property type="term" value="P:lipid metabolic process"/>
    <property type="evidence" value="ECO:0007669"/>
    <property type="project" value="InterPro"/>
</dbReference>
<dbReference type="PANTHER" id="PTHR46211:SF1">
    <property type="entry name" value="GLYCEROPHOSPHODIESTER PHOSPHODIESTERASE, CYTOPLASMIC"/>
    <property type="match status" value="1"/>
</dbReference>
<dbReference type="InterPro" id="IPR017946">
    <property type="entry name" value="PLC-like_Pdiesterase_TIM-brl"/>
</dbReference>
<organism evidence="3 4">
    <name type="scientific">Chitinophaga terrae</name>
    <name type="common">ex Kim and Jung 2007</name>
    <dbReference type="NCBI Taxonomy" id="408074"/>
    <lineage>
        <taxon>Bacteria</taxon>
        <taxon>Pseudomonadati</taxon>
        <taxon>Bacteroidota</taxon>
        <taxon>Chitinophagia</taxon>
        <taxon>Chitinophagales</taxon>
        <taxon>Chitinophagaceae</taxon>
        <taxon>Chitinophaga</taxon>
    </lineage>
</organism>
<evidence type="ECO:0000256" key="1">
    <source>
        <dbReference type="SAM" id="SignalP"/>
    </source>
</evidence>
<dbReference type="RefSeq" id="WP_089760134.1">
    <property type="nucleotide sequence ID" value="NZ_BKAT01000013.1"/>
</dbReference>
<feature type="domain" description="GP-PDE" evidence="2">
    <location>
        <begin position="114"/>
        <end position="341"/>
    </location>
</feature>
<evidence type="ECO:0000259" key="2">
    <source>
        <dbReference type="PROSITE" id="PS51704"/>
    </source>
</evidence>
<dbReference type="Proteomes" id="UP000199656">
    <property type="component" value="Unassembled WGS sequence"/>
</dbReference>
<gene>
    <name evidence="3" type="ORF">SAMN05660909_01448</name>
</gene>
<dbReference type="OrthoDB" id="9776255at2"/>
<dbReference type="PANTHER" id="PTHR46211">
    <property type="entry name" value="GLYCEROPHOSPHORYL DIESTER PHOSPHODIESTERASE"/>
    <property type="match status" value="1"/>
</dbReference>